<gene>
    <name evidence="1" type="ORF">CMV_000753</name>
</gene>
<accession>A0A8J4S5A2</accession>
<dbReference type="EMBL" id="JRKL02000044">
    <property type="protein sequence ID" value="KAF3976006.1"/>
    <property type="molecule type" value="Genomic_DNA"/>
</dbReference>
<evidence type="ECO:0000313" key="2">
    <source>
        <dbReference type="Proteomes" id="UP000737018"/>
    </source>
</evidence>
<organism evidence="1 2">
    <name type="scientific">Castanea mollissima</name>
    <name type="common">Chinese chestnut</name>
    <dbReference type="NCBI Taxonomy" id="60419"/>
    <lineage>
        <taxon>Eukaryota</taxon>
        <taxon>Viridiplantae</taxon>
        <taxon>Streptophyta</taxon>
        <taxon>Embryophyta</taxon>
        <taxon>Tracheophyta</taxon>
        <taxon>Spermatophyta</taxon>
        <taxon>Magnoliopsida</taxon>
        <taxon>eudicotyledons</taxon>
        <taxon>Gunneridae</taxon>
        <taxon>Pentapetalae</taxon>
        <taxon>rosids</taxon>
        <taxon>fabids</taxon>
        <taxon>Fagales</taxon>
        <taxon>Fagaceae</taxon>
        <taxon>Castanea</taxon>
    </lineage>
</organism>
<dbReference type="Proteomes" id="UP000737018">
    <property type="component" value="Unassembled WGS sequence"/>
</dbReference>
<keyword evidence="2" id="KW-1185">Reference proteome</keyword>
<protein>
    <submittedName>
        <fullName evidence="1">Uncharacterized protein</fullName>
    </submittedName>
</protein>
<dbReference type="AlphaFoldDB" id="A0A8J4S5A2"/>
<proteinExistence type="predicted"/>
<reference evidence="1" key="1">
    <citation type="submission" date="2020-03" db="EMBL/GenBank/DDBJ databases">
        <title>Castanea mollissima Vanexum genome sequencing.</title>
        <authorList>
            <person name="Staton M."/>
        </authorList>
    </citation>
    <scope>NUCLEOTIDE SEQUENCE</scope>
    <source>
        <tissue evidence="1">Leaf</tissue>
    </source>
</reference>
<sequence>MKKCNKSTAKAKYTQGEPLGKRLYIQAKIGGKWPILLASLDLIGFQKDDLVQQYYRVLKSLAYDNRQELVIPQRESVLQLCCHK</sequence>
<evidence type="ECO:0000313" key="1">
    <source>
        <dbReference type="EMBL" id="KAF3976006.1"/>
    </source>
</evidence>
<name>A0A8J4S5A2_9ROSI</name>
<dbReference type="OrthoDB" id="10522823at2759"/>
<comment type="caution">
    <text evidence="1">The sequence shown here is derived from an EMBL/GenBank/DDBJ whole genome shotgun (WGS) entry which is preliminary data.</text>
</comment>